<feature type="transmembrane region" description="Helical" evidence="1">
    <location>
        <begin position="198"/>
        <end position="218"/>
    </location>
</feature>
<dbReference type="InterPro" id="IPR043128">
    <property type="entry name" value="Rev_trsase/Diguanyl_cyclase"/>
</dbReference>
<feature type="transmembrane region" description="Helical" evidence="1">
    <location>
        <begin position="159"/>
        <end position="178"/>
    </location>
</feature>
<dbReference type="InterPro" id="IPR050469">
    <property type="entry name" value="Diguanylate_Cyclase"/>
</dbReference>
<keyword evidence="1" id="KW-1133">Transmembrane helix</keyword>
<dbReference type="InterPro" id="IPR029787">
    <property type="entry name" value="Nucleotide_cyclase"/>
</dbReference>
<dbReference type="SUPFAM" id="SSF55073">
    <property type="entry name" value="Nucleotide cyclase"/>
    <property type="match status" value="1"/>
</dbReference>
<dbReference type="Gene3D" id="3.30.70.270">
    <property type="match status" value="1"/>
</dbReference>
<keyword evidence="1" id="KW-0472">Membrane</keyword>
<feature type="transmembrane region" description="Helical" evidence="1">
    <location>
        <begin position="41"/>
        <end position="60"/>
    </location>
</feature>
<feature type="transmembrane region" description="Helical" evidence="1">
    <location>
        <begin position="66"/>
        <end position="88"/>
    </location>
</feature>
<dbReference type="InterPro" id="IPR000160">
    <property type="entry name" value="GGDEF_dom"/>
</dbReference>
<proteinExistence type="predicted"/>
<accession>A0A2Z3JI60</accession>
<dbReference type="PROSITE" id="PS50887">
    <property type="entry name" value="GGDEF"/>
    <property type="match status" value="1"/>
</dbReference>
<dbReference type="CDD" id="cd01949">
    <property type="entry name" value="GGDEF"/>
    <property type="match status" value="1"/>
</dbReference>
<dbReference type="SMART" id="SM00267">
    <property type="entry name" value="GGDEF"/>
    <property type="match status" value="1"/>
</dbReference>
<gene>
    <name evidence="3" type="ORF">DKM44_07435</name>
</gene>
<feature type="domain" description="GGDEF" evidence="2">
    <location>
        <begin position="266"/>
        <end position="386"/>
    </location>
</feature>
<feature type="transmembrane region" description="Helical" evidence="1">
    <location>
        <begin position="100"/>
        <end position="121"/>
    </location>
</feature>
<keyword evidence="4" id="KW-1185">Reference proteome</keyword>
<dbReference type="Pfam" id="PF00990">
    <property type="entry name" value="GGDEF"/>
    <property type="match status" value="1"/>
</dbReference>
<protein>
    <submittedName>
        <fullName evidence="3">GGDEF domain-containing protein</fullName>
    </submittedName>
</protein>
<name>A0A2Z3JI60_9DEIO</name>
<organism evidence="3 4">
    <name type="scientific">Deinococcus irradiatisoli</name>
    <dbReference type="NCBI Taxonomy" id="2202254"/>
    <lineage>
        <taxon>Bacteria</taxon>
        <taxon>Thermotogati</taxon>
        <taxon>Deinococcota</taxon>
        <taxon>Deinococci</taxon>
        <taxon>Deinococcales</taxon>
        <taxon>Deinococcaceae</taxon>
        <taxon>Deinococcus</taxon>
    </lineage>
</organism>
<feature type="transmembrane region" description="Helical" evidence="1">
    <location>
        <begin position="12"/>
        <end position="34"/>
    </location>
</feature>
<evidence type="ECO:0000313" key="3">
    <source>
        <dbReference type="EMBL" id="AWN23080.1"/>
    </source>
</evidence>
<feature type="transmembrane region" description="Helical" evidence="1">
    <location>
        <begin position="127"/>
        <end position="147"/>
    </location>
</feature>
<dbReference type="KEGG" id="dez:DKM44_07435"/>
<dbReference type="GO" id="GO:0052621">
    <property type="term" value="F:diguanylate cyclase activity"/>
    <property type="evidence" value="ECO:0007669"/>
    <property type="project" value="TreeGrafter"/>
</dbReference>
<dbReference type="NCBIfam" id="TIGR00254">
    <property type="entry name" value="GGDEF"/>
    <property type="match status" value="1"/>
</dbReference>
<keyword evidence="1" id="KW-0812">Transmembrane</keyword>
<dbReference type="PANTHER" id="PTHR45138">
    <property type="entry name" value="REGULATORY COMPONENTS OF SENSORY TRANSDUCTION SYSTEM"/>
    <property type="match status" value="1"/>
</dbReference>
<reference evidence="3 4" key="1">
    <citation type="submission" date="2018-05" db="EMBL/GenBank/DDBJ databases">
        <title>Complete Genome Sequence of Deinococcus sp. strain 17bor-2.</title>
        <authorList>
            <person name="Srinivasan S."/>
        </authorList>
    </citation>
    <scope>NUCLEOTIDE SEQUENCE [LARGE SCALE GENOMIC DNA]</scope>
    <source>
        <strain evidence="3 4">17bor-2</strain>
    </source>
</reference>
<sequence length="419" mass="45379">MELLIQWPKMLWLFSIVGAVTSLFSLLTLGIAWLRPSYAGWRSWSIGNAALVLGMLVGVARTPETLLLSVLVGNGLMLIGTSLLVEAFERFSGAVPSRRQQVIGSGVVAALLLALWALTFFDSLTARFLLVSVYMTVQSLRLLLLIVREWRAQAHLRGAYTFNLVVLVTVGLLTLPRTLSVGSGRHPAEAFALTGPNVLLAVAALLMSAGGTLAFWVLHEDRRKVEVAALHRQLTLLAYHDPLTSLLNRRGLWEGFGRWSEDGQGAPATLLLLDINHFKAINDRQGHAVGDECLRTLGAALQELSKPGDLAGRVGGDEFVLLLIGPSVQITAQLGALRERFQDRPESAGFSVSFGCTWVERRETLDAAMMRADEDMYRHKIARLPAPQGPAGAAPESCAVLSGPVKAGRGGPIARRSVR</sequence>
<dbReference type="AlphaFoldDB" id="A0A2Z3JI60"/>
<dbReference type="EMBL" id="CP029494">
    <property type="protein sequence ID" value="AWN23080.1"/>
    <property type="molecule type" value="Genomic_DNA"/>
</dbReference>
<evidence type="ECO:0000259" key="2">
    <source>
        <dbReference type="PROSITE" id="PS50887"/>
    </source>
</evidence>
<evidence type="ECO:0000256" key="1">
    <source>
        <dbReference type="SAM" id="Phobius"/>
    </source>
</evidence>
<evidence type="ECO:0000313" key="4">
    <source>
        <dbReference type="Proteomes" id="UP000245368"/>
    </source>
</evidence>
<dbReference type="PANTHER" id="PTHR45138:SF9">
    <property type="entry name" value="DIGUANYLATE CYCLASE DGCM-RELATED"/>
    <property type="match status" value="1"/>
</dbReference>
<dbReference type="Proteomes" id="UP000245368">
    <property type="component" value="Chromosome"/>
</dbReference>